<dbReference type="Gene3D" id="1.10.1380.10">
    <property type="entry name" value="Neutral endopeptidase , domain2"/>
    <property type="match status" value="1"/>
</dbReference>
<sequence>MDTAVKPGDDFFEYGNGNWVKNNVIPTKTERWGSFAILRQQNTQKLLKLLDEASRQSVTAPEGSLIQRVGDLYASGMDTATIEKLGYSPIIPDLERIDKVKSFDDLINEFVFERINGTAQLFRLGIDQDDKNTSKCIVSLGQGGTSLPDRDYYLKNDARSKKVQGAFKTLITTLFTLTGSSPDEAGRNATTVYNLESMLAKAQLSREARRDPHVIYNKFLVADFNKVTPHLNWTKLLRSLNIPQQDSILVGQPSFFKAADSLLAAEPVESWKTLLKWNIIRGTAAQLSSPFVKATFAYNSVLTGETELPPRSERVSKFVDSGLGELLGQLYVEKYFTPQAKKRMAELVSNLKTALGDRIKRLDWMSPETREYALKKLNALTVKIGYPDKWETYDGLMIKRGSYVSNIRNMSVWRYRFEISRLGKPADKSRWGITPQTANAYYSEINNEIVFPAGILQFPFFDLKADDAVNYGGIGCIIGHEITHGFDDKGRQYDGHGNLRDWWTKTDADKFKARANRLVVQYNNLTVLDSLHINGKLTLGENIADLGGLSIAYEAFMKTKQHRLAKMIDGFTPDQRFFLSWARVWRSLQRPEATAQRILTDTHSPDQWRVNAALTNIDAWYKAFNVKPGDKLYKKPEDRTAIW</sequence>
<dbReference type="Pfam" id="PF01431">
    <property type="entry name" value="Peptidase_M13"/>
    <property type="match status" value="1"/>
</dbReference>
<dbReference type="OrthoDB" id="9775677at2"/>
<dbReference type="GO" id="GO:0016485">
    <property type="term" value="P:protein processing"/>
    <property type="evidence" value="ECO:0007669"/>
    <property type="project" value="TreeGrafter"/>
</dbReference>
<keyword evidence="11" id="KW-1185">Reference proteome</keyword>
<dbReference type="Pfam" id="PF05649">
    <property type="entry name" value="Peptidase_M13_N"/>
    <property type="match status" value="1"/>
</dbReference>
<evidence type="ECO:0000256" key="5">
    <source>
        <dbReference type="ARBA" id="ARBA00022801"/>
    </source>
</evidence>
<dbReference type="InterPro" id="IPR008753">
    <property type="entry name" value="Peptidase_M13_N"/>
</dbReference>
<dbReference type="InterPro" id="IPR000718">
    <property type="entry name" value="Peptidase_M13"/>
</dbReference>
<evidence type="ECO:0000259" key="9">
    <source>
        <dbReference type="Pfam" id="PF05649"/>
    </source>
</evidence>
<dbReference type="PROSITE" id="PS51885">
    <property type="entry name" value="NEPRILYSIN"/>
    <property type="match status" value="1"/>
</dbReference>
<evidence type="ECO:0000256" key="1">
    <source>
        <dbReference type="ARBA" id="ARBA00001947"/>
    </source>
</evidence>
<dbReference type="GO" id="GO:0004222">
    <property type="term" value="F:metalloendopeptidase activity"/>
    <property type="evidence" value="ECO:0007669"/>
    <property type="project" value="InterPro"/>
</dbReference>
<dbReference type="PRINTS" id="PR00786">
    <property type="entry name" value="NEPRILYSIN"/>
</dbReference>
<organism evidence="10 11">
    <name type="scientific">Mucilaginibacter ginsenosidivorax</name>
    <dbReference type="NCBI Taxonomy" id="862126"/>
    <lineage>
        <taxon>Bacteria</taxon>
        <taxon>Pseudomonadati</taxon>
        <taxon>Bacteroidota</taxon>
        <taxon>Sphingobacteriia</taxon>
        <taxon>Sphingobacteriales</taxon>
        <taxon>Sphingobacteriaceae</taxon>
        <taxon>Mucilaginibacter</taxon>
    </lineage>
</organism>
<evidence type="ECO:0000259" key="8">
    <source>
        <dbReference type="Pfam" id="PF01431"/>
    </source>
</evidence>
<dbReference type="PANTHER" id="PTHR11733:SF167">
    <property type="entry name" value="FI17812P1-RELATED"/>
    <property type="match status" value="1"/>
</dbReference>
<evidence type="ECO:0000313" key="11">
    <source>
        <dbReference type="Proteomes" id="UP000321362"/>
    </source>
</evidence>
<dbReference type="PANTHER" id="PTHR11733">
    <property type="entry name" value="ZINC METALLOPROTEASE FAMILY M13 NEPRILYSIN-RELATED"/>
    <property type="match status" value="1"/>
</dbReference>
<evidence type="ECO:0000256" key="2">
    <source>
        <dbReference type="ARBA" id="ARBA00007357"/>
    </source>
</evidence>
<dbReference type="InterPro" id="IPR018497">
    <property type="entry name" value="Peptidase_M13_C"/>
</dbReference>
<name>A0A5B8WD03_9SPHI</name>
<dbReference type="AlphaFoldDB" id="A0A5B8WD03"/>
<keyword evidence="4" id="KW-0479">Metal-binding</keyword>
<dbReference type="SUPFAM" id="SSF55486">
    <property type="entry name" value="Metalloproteases ('zincins'), catalytic domain"/>
    <property type="match status" value="1"/>
</dbReference>
<dbReference type="Proteomes" id="UP000321362">
    <property type="component" value="Chromosome"/>
</dbReference>
<evidence type="ECO:0000256" key="3">
    <source>
        <dbReference type="ARBA" id="ARBA00022670"/>
    </source>
</evidence>
<keyword evidence="5" id="KW-0378">Hydrolase</keyword>
<feature type="domain" description="Peptidase M13 C-terminal" evidence="8">
    <location>
        <begin position="439"/>
        <end position="639"/>
    </location>
</feature>
<keyword evidence="6" id="KW-0862">Zinc</keyword>
<protein>
    <submittedName>
        <fullName evidence="10">M13 family metallopeptidase</fullName>
    </submittedName>
</protein>
<evidence type="ECO:0000313" key="10">
    <source>
        <dbReference type="EMBL" id="QEC80412.1"/>
    </source>
</evidence>
<evidence type="ECO:0000256" key="4">
    <source>
        <dbReference type="ARBA" id="ARBA00022723"/>
    </source>
</evidence>
<dbReference type="EMBL" id="CP042437">
    <property type="protein sequence ID" value="QEC80412.1"/>
    <property type="molecule type" value="Genomic_DNA"/>
</dbReference>
<reference evidence="10 11" key="1">
    <citation type="journal article" date="2013" name="J. Microbiol.">
        <title>Mucilaginibacter ginsenosidivorax sp. nov., with ginsenoside converting activity isolated from sediment.</title>
        <authorList>
            <person name="Kim J.K."/>
            <person name="Choi T.E."/>
            <person name="Liu Q.M."/>
            <person name="Park H.Y."/>
            <person name="Yi T.H."/>
            <person name="Yoon M.H."/>
            <person name="Kim S.C."/>
            <person name="Im W.T."/>
        </authorList>
    </citation>
    <scope>NUCLEOTIDE SEQUENCE [LARGE SCALE GENOMIC DNA]</scope>
    <source>
        <strain evidence="10 11">KHI28</strain>
    </source>
</reference>
<keyword evidence="3" id="KW-0645">Protease</keyword>
<evidence type="ECO:0000256" key="7">
    <source>
        <dbReference type="ARBA" id="ARBA00023049"/>
    </source>
</evidence>
<dbReference type="CDD" id="cd08662">
    <property type="entry name" value="M13"/>
    <property type="match status" value="1"/>
</dbReference>
<accession>A0A5B8WD03</accession>
<dbReference type="Gene3D" id="3.40.390.10">
    <property type="entry name" value="Collagenase (Catalytic Domain)"/>
    <property type="match status" value="1"/>
</dbReference>
<comment type="similarity">
    <text evidence="2">Belongs to the peptidase M13 family.</text>
</comment>
<dbReference type="GO" id="GO:0046872">
    <property type="term" value="F:metal ion binding"/>
    <property type="evidence" value="ECO:0007669"/>
    <property type="project" value="UniProtKB-KW"/>
</dbReference>
<dbReference type="GO" id="GO:0005886">
    <property type="term" value="C:plasma membrane"/>
    <property type="evidence" value="ECO:0007669"/>
    <property type="project" value="TreeGrafter"/>
</dbReference>
<dbReference type="KEGG" id="mgk:FSB76_06130"/>
<keyword evidence="7" id="KW-0482">Metalloprotease</keyword>
<comment type="cofactor">
    <cofactor evidence="1">
        <name>Zn(2+)</name>
        <dbReference type="ChEBI" id="CHEBI:29105"/>
    </cofactor>
</comment>
<feature type="domain" description="Peptidase M13 N-terminal" evidence="9">
    <location>
        <begin position="7"/>
        <end position="387"/>
    </location>
</feature>
<gene>
    <name evidence="10" type="ORF">FSB76_06130</name>
</gene>
<dbReference type="InterPro" id="IPR042089">
    <property type="entry name" value="Peptidase_M13_dom_2"/>
</dbReference>
<proteinExistence type="inferred from homology"/>
<evidence type="ECO:0000256" key="6">
    <source>
        <dbReference type="ARBA" id="ARBA00022833"/>
    </source>
</evidence>
<dbReference type="InterPro" id="IPR024079">
    <property type="entry name" value="MetalloPept_cat_dom_sf"/>
</dbReference>